<feature type="compositionally biased region" description="Polar residues" evidence="1">
    <location>
        <begin position="74"/>
        <end position="83"/>
    </location>
</feature>
<evidence type="ECO:0000313" key="3">
    <source>
        <dbReference type="Proteomes" id="UP001205843"/>
    </source>
</evidence>
<evidence type="ECO:0000256" key="1">
    <source>
        <dbReference type="SAM" id="MobiDB-lite"/>
    </source>
</evidence>
<evidence type="ECO:0000313" key="2">
    <source>
        <dbReference type="EMBL" id="MCP1673109.1"/>
    </source>
</evidence>
<feature type="region of interest" description="Disordered" evidence="1">
    <location>
        <begin position="52"/>
        <end position="83"/>
    </location>
</feature>
<keyword evidence="3" id="KW-1185">Reference proteome</keyword>
<accession>A0AAE3G188</accession>
<dbReference type="EMBL" id="JALJXV010000001">
    <property type="protein sequence ID" value="MCP1673109.1"/>
    <property type="molecule type" value="Genomic_DNA"/>
</dbReference>
<proteinExistence type="predicted"/>
<comment type="caution">
    <text evidence="2">The sequence shown here is derived from an EMBL/GenBank/DDBJ whole genome shotgun (WGS) entry which is preliminary data.</text>
</comment>
<gene>
    <name evidence="2" type="ORF">J2T57_000201</name>
</gene>
<dbReference type="Proteomes" id="UP001205843">
    <property type="component" value="Unassembled WGS sequence"/>
</dbReference>
<reference evidence="2" key="1">
    <citation type="submission" date="2022-03" db="EMBL/GenBank/DDBJ databases">
        <title>Genomic Encyclopedia of Type Strains, Phase III (KMG-III): the genomes of soil and plant-associated and newly described type strains.</title>
        <authorList>
            <person name="Whitman W."/>
        </authorList>
    </citation>
    <scope>NUCLEOTIDE SEQUENCE</scope>
    <source>
        <strain evidence="2">ANL 6-2</strain>
    </source>
</reference>
<name>A0AAE3G188_9GAMM</name>
<dbReference type="AlphaFoldDB" id="A0AAE3G188"/>
<sequence>MTRQRQLPQELDRTGAVVQNVAPFAKAADTLSDSTHLTFCTACANARIAACRGPDRTSADRSAGGSPRTGIRASGSNFRQEEP</sequence>
<organism evidence="2 3">
    <name type="scientific">Natronocella acetinitrilica</name>
    <dbReference type="NCBI Taxonomy" id="414046"/>
    <lineage>
        <taxon>Bacteria</taxon>
        <taxon>Pseudomonadati</taxon>
        <taxon>Pseudomonadota</taxon>
        <taxon>Gammaproteobacteria</taxon>
        <taxon>Chromatiales</taxon>
        <taxon>Ectothiorhodospiraceae</taxon>
        <taxon>Natronocella</taxon>
    </lineage>
</organism>
<protein>
    <submittedName>
        <fullName evidence="2">Uncharacterized protein</fullName>
    </submittedName>
</protein>